<organism evidence="1 2">
    <name type="scientific">Macrosiphum euphorbiae</name>
    <name type="common">potato aphid</name>
    <dbReference type="NCBI Taxonomy" id="13131"/>
    <lineage>
        <taxon>Eukaryota</taxon>
        <taxon>Metazoa</taxon>
        <taxon>Ecdysozoa</taxon>
        <taxon>Arthropoda</taxon>
        <taxon>Hexapoda</taxon>
        <taxon>Insecta</taxon>
        <taxon>Pterygota</taxon>
        <taxon>Neoptera</taxon>
        <taxon>Paraneoptera</taxon>
        <taxon>Hemiptera</taxon>
        <taxon>Sternorrhyncha</taxon>
        <taxon>Aphidomorpha</taxon>
        <taxon>Aphidoidea</taxon>
        <taxon>Aphididae</taxon>
        <taxon>Macrosiphini</taxon>
        <taxon>Macrosiphum</taxon>
    </lineage>
</organism>
<name>A0AAV0WCC8_9HEMI</name>
<reference evidence="1 2" key="1">
    <citation type="submission" date="2023-01" db="EMBL/GenBank/DDBJ databases">
        <authorList>
            <person name="Whitehead M."/>
        </authorList>
    </citation>
    <scope>NUCLEOTIDE SEQUENCE [LARGE SCALE GENOMIC DNA]</scope>
</reference>
<evidence type="ECO:0008006" key="3">
    <source>
        <dbReference type="Google" id="ProtNLM"/>
    </source>
</evidence>
<dbReference type="EMBL" id="CARXXK010000002">
    <property type="protein sequence ID" value="CAI6353481.1"/>
    <property type="molecule type" value="Genomic_DNA"/>
</dbReference>
<dbReference type="Proteomes" id="UP001160148">
    <property type="component" value="Unassembled WGS sequence"/>
</dbReference>
<comment type="caution">
    <text evidence="1">The sequence shown here is derived from an EMBL/GenBank/DDBJ whole genome shotgun (WGS) entry which is preliminary data.</text>
</comment>
<protein>
    <recommendedName>
        <fullName evidence="3">Polyprotein</fullName>
    </recommendedName>
</protein>
<evidence type="ECO:0000313" key="1">
    <source>
        <dbReference type="EMBL" id="CAI6353481.1"/>
    </source>
</evidence>
<dbReference type="AlphaFoldDB" id="A0AAV0WCC8"/>
<sequence length="273" mass="31585">MKNTLKGSARNRNEKQKDKDAAKEEICDTVCSDLMAVECIPNIRASSAYYKLKLTAHNFTVCNLATHDAMAYWFDESDCSMSASIFASCLVDYLSELLNQSLKTIIVYSDGCGYQNQNSILSNALLHLSVVRKYLEKGHTQMECDSAHSTIERNYKNIDVYLPSQYSIHTIAARKFPTPYRSRFLDHTFFKDFSDEKMMVYKSIRPGHRPGDPTVNELRWIQYETTGLIYYKINFEDDLQLLPTRPTNVTHYNSFPNLYQSRPKITKDKWTDL</sequence>
<dbReference type="PANTHER" id="PTHR10773">
    <property type="entry name" value="DNA-DIRECTED RNA POLYMERASES I, II, AND III SUBUNIT RPABC2"/>
    <property type="match status" value="1"/>
</dbReference>
<keyword evidence="2" id="KW-1185">Reference proteome</keyword>
<proteinExistence type="predicted"/>
<dbReference type="PANTHER" id="PTHR10773:SF19">
    <property type="match status" value="1"/>
</dbReference>
<gene>
    <name evidence="1" type="ORF">MEUPH1_LOCUS9600</name>
</gene>
<accession>A0AAV0WCC8</accession>
<evidence type="ECO:0000313" key="2">
    <source>
        <dbReference type="Proteomes" id="UP001160148"/>
    </source>
</evidence>